<comment type="caution">
    <text evidence="2">The sequence shown here is derived from an EMBL/GenBank/DDBJ whole genome shotgun (WGS) entry which is preliminary data.</text>
</comment>
<protein>
    <submittedName>
        <fullName evidence="2">Uncharacterized protein</fullName>
    </submittedName>
</protein>
<keyword evidence="1" id="KW-0472">Membrane</keyword>
<name>A0A502G807_9BACT</name>
<accession>A0A502G807</accession>
<dbReference type="RefSeq" id="WP_140469756.1">
    <property type="nucleotide sequence ID" value="NZ_RCYZ01000018.1"/>
</dbReference>
<keyword evidence="3" id="KW-1185">Reference proteome</keyword>
<reference evidence="2 3" key="1">
    <citation type="journal article" date="2019" name="Environ. Microbiol.">
        <title>Species interactions and distinct microbial communities in high Arctic permafrost affected cryosols are associated with the CH4 and CO2 gas fluxes.</title>
        <authorList>
            <person name="Altshuler I."/>
            <person name="Hamel J."/>
            <person name="Turney S."/>
            <person name="Magnuson E."/>
            <person name="Levesque R."/>
            <person name="Greer C."/>
            <person name="Whyte L.G."/>
        </authorList>
    </citation>
    <scope>NUCLEOTIDE SEQUENCE [LARGE SCALE GENOMIC DNA]</scope>
    <source>
        <strain evidence="2 3">S9.2P</strain>
    </source>
</reference>
<dbReference type="OrthoDB" id="886741at2"/>
<organism evidence="2 3">
    <name type="scientific">Hymenobacter nivis</name>
    <dbReference type="NCBI Taxonomy" id="1850093"/>
    <lineage>
        <taxon>Bacteria</taxon>
        <taxon>Pseudomonadati</taxon>
        <taxon>Bacteroidota</taxon>
        <taxon>Cytophagia</taxon>
        <taxon>Cytophagales</taxon>
        <taxon>Hymenobacteraceae</taxon>
        <taxon>Hymenobacter</taxon>
    </lineage>
</organism>
<evidence type="ECO:0000313" key="3">
    <source>
        <dbReference type="Proteomes" id="UP000317646"/>
    </source>
</evidence>
<evidence type="ECO:0000256" key="1">
    <source>
        <dbReference type="SAM" id="Phobius"/>
    </source>
</evidence>
<dbReference type="AlphaFoldDB" id="A0A502G807"/>
<dbReference type="EMBL" id="RCYZ01000018">
    <property type="protein sequence ID" value="TPG58019.1"/>
    <property type="molecule type" value="Genomic_DNA"/>
</dbReference>
<dbReference type="Proteomes" id="UP000317646">
    <property type="component" value="Unassembled WGS sequence"/>
</dbReference>
<proteinExistence type="predicted"/>
<keyword evidence="1" id="KW-1133">Transmembrane helix</keyword>
<keyword evidence="1" id="KW-0812">Transmembrane</keyword>
<gene>
    <name evidence="2" type="ORF">EAH73_22765</name>
</gene>
<feature type="transmembrane region" description="Helical" evidence="1">
    <location>
        <begin position="14"/>
        <end position="32"/>
    </location>
</feature>
<evidence type="ECO:0000313" key="2">
    <source>
        <dbReference type="EMBL" id="TPG58019.1"/>
    </source>
</evidence>
<sequence>MNLSSVLRTYRQKWWLYLPFQLLGIFMLYWGFTAPKKDFEALYRAKAAGIITSLDSGDHNSSITVELDDNDAQRYRFFPVGEQGARVFLANASLGDSLRKRAFSDTLFLGQQDRVVPYRFKHP</sequence>